<dbReference type="EMBL" id="JAHOPB010000002">
    <property type="protein sequence ID" value="MBU8876233.1"/>
    <property type="molecule type" value="Genomic_DNA"/>
</dbReference>
<comment type="caution">
    <text evidence="1">The sequence shown here is derived from an EMBL/GenBank/DDBJ whole genome shotgun (WGS) entry which is preliminary data.</text>
</comment>
<dbReference type="InterPro" id="IPR007523">
    <property type="entry name" value="NDUFAF3/AAMDC"/>
</dbReference>
<name>A0ABS6INQ6_9HYPH</name>
<dbReference type="RefSeq" id="WP_216964865.1">
    <property type="nucleotide sequence ID" value="NZ_JAHOPB010000002.1"/>
</dbReference>
<organism evidence="1 2">
    <name type="scientific">Reyranella humidisoli</name>
    <dbReference type="NCBI Taxonomy" id="2849149"/>
    <lineage>
        <taxon>Bacteria</taxon>
        <taxon>Pseudomonadati</taxon>
        <taxon>Pseudomonadota</taxon>
        <taxon>Alphaproteobacteria</taxon>
        <taxon>Hyphomicrobiales</taxon>
        <taxon>Reyranellaceae</taxon>
        <taxon>Reyranella</taxon>
    </lineage>
</organism>
<dbReference type="CDD" id="cd00248">
    <property type="entry name" value="Mth938-like"/>
    <property type="match status" value="1"/>
</dbReference>
<keyword evidence="2" id="KW-1185">Reference proteome</keyword>
<accession>A0ABS6INQ6</accession>
<dbReference type="Pfam" id="PF04430">
    <property type="entry name" value="DUF498"/>
    <property type="match status" value="1"/>
</dbReference>
<dbReference type="Proteomes" id="UP000727907">
    <property type="component" value="Unassembled WGS sequence"/>
</dbReference>
<gene>
    <name evidence="1" type="ORF">KQ910_20840</name>
</gene>
<dbReference type="PANTHER" id="PTHR21192:SF2">
    <property type="entry name" value="NADH DEHYDROGENASE [UBIQUINONE] 1 ALPHA SUBCOMPLEX ASSEMBLY FACTOR 3"/>
    <property type="match status" value="1"/>
</dbReference>
<dbReference type="PANTHER" id="PTHR21192">
    <property type="entry name" value="NUCLEAR PROTEIN E3-3"/>
    <property type="match status" value="1"/>
</dbReference>
<sequence>MKPPLPGPADKSLPTPDPKQVQYIRSYGLGRFLISEREWQSPVLVTPPVTYPWTVSRAEDFTLESLAPLREAAIPTELLVLGCGMRAVFVPPDLRAALKAAGMGIEVVDTGSACRIYNVLLAEGRRVAAALIPL</sequence>
<evidence type="ECO:0000313" key="2">
    <source>
        <dbReference type="Proteomes" id="UP000727907"/>
    </source>
</evidence>
<reference evidence="1 2" key="1">
    <citation type="submission" date="2021-06" db="EMBL/GenBank/DDBJ databases">
        <authorList>
            <person name="Lee D.H."/>
        </authorList>
    </citation>
    <scope>NUCLEOTIDE SEQUENCE [LARGE SCALE GENOMIC DNA]</scope>
    <source>
        <strain evidence="1 2">MMS21-HV4-11</strain>
    </source>
</reference>
<evidence type="ECO:0000313" key="1">
    <source>
        <dbReference type="EMBL" id="MBU8876233.1"/>
    </source>
</evidence>
<protein>
    <submittedName>
        <fullName evidence="1">Mth938-like domain-containing protein</fullName>
    </submittedName>
</protein>
<proteinExistence type="predicted"/>